<reference evidence="1 2" key="1">
    <citation type="submission" date="2018-11" db="EMBL/GenBank/DDBJ databases">
        <authorList>
            <person name="Li F."/>
        </authorList>
    </citation>
    <scope>NUCLEOTIDE SEQUENCE [LARGE SCALE GENOMIC DNA]</scope>
    <source>
        <strain evidence="1 2">KIS18-7</strain>
    </source>
</reference>
<dbReference type="PANTHER" id="PTHR38436">
    <property type="entry name" value="POLYKETIDE CYCLASE SNOAL-LIKE DOMAIN"/>
    <property type="match status" value="1"/>
</dbReference>
<dbReference type="GO" id="GO:0030638">
    <property type="term" value="P:polyketide metabolic process"/>
    <property type="evidence" value="ECO:0007669"/>
    <property type="project" value="InterPro"/>
</dbReference>
<dbReference type="SUPFAM" id="SSF54427">
    <property type="entry name" value="NTF2-like"/>
    <property type="match status" value="1"/>
</dbReference>
<evidence type="ECO:0000313" key="1">
    <source>
        <dbReference type="EMBL" id="RNL80009.1"/>
    </source>
</evidence>
<evidence type="ECO:0000313" key="2">
    <source>
        <dbReference type="Proteomes" id="UP000277094"/>
    </source>
</evidence>
<dbReference type="InterPro" id="IPR032710">
    <property type="entry name" value="NTF2-like_dom_sf"/>
</dbReference>
<gene>
    <name evidence="1" type="ORF">EFL95_13905</name>
</gene>
<keyword evidence="2" id="KW-1185">Reference proteome</keyword>
<comment type="caution">
    <text evidence="1">The sequence shown here is derived from an EMBL/GenBank/DDBJ whole genome shotgun (WGS) entry which is preliminary data.</text>
</comment>
<dbReference type="RefSeq" id="WP_123234512.1">
    <property type="nucleotide sequence ID" value="NZ_RJSG01000002.1"/>
</dbReference>
<organism evidence="1 2">
    <name type="scientific">Nocardioides marmorisolisilvae</name>
    <dbReference type="NCBI Taxonomy" id="1542737"/>
    <lineage>
        <taxon>Bacteria</taxon>
        <taxon>Bacillati</taxon>
        <taxon>Actinomycetota</taxon>
        <taxon>Actinomycetes</taxon>
        <taxon>Propionibacteriales</taxon>
        <taxon>Nocardioidaceae</taxon>
        <taxon>Nocardioides</taxon>
    </lineage>
</organism>
<dbReference type="EMBL" id="RJSG01000002">
    <property type="protein sequence ID" value="RNL80009.1"/>
    <property type="molecule type" value="Genomic_DNA"/>
</dbReference>
<dbReference type="AlphaFoldDB" id="A0A3N0DWM7"/>
<dbReference type="Pfam" id="PF07366">
    <property type="entry name" value="SnoaL"/>
    <property type="match status" value="1"/>
</dbReference>
<dbReference type="Gene3D" id="3.10.450.50">
    <property type="match status" value="1"/>
</dbReference>
<accession>A0A3N0DWM7</accession>
<dbReference type="OrthoDB" id="4539871at2"/>
<sequence>MSTDAELRARREAVVIEHMESENTHEYDVTMGTFAHPRYEIVPTGDVFDGTERVLEYFRESRTAFPDQRNELIAMHHGDSSVVVEFWLRGTHLGPFRGLPATGRAFEVRCVAVFEFDEGDGIVCERPYFDSATILRQLGIAHDPLTLRGRLATLANHPVTIGTAVAKDLLRRVRP</sequence>
<dbReference type="PANTHER" id="PTHR38436:SF1">
    <property type="entry name" value="ESTER CYCLASE"/>
    <property type="match status" value="1"/>
</dbReference>
<dbReference type="Proteomes" id="UP000277094">
    <property type="component" value="Unassembled WGS sequence"/>
</dbReference>
<proteinExistence type="predicted"/>
<dbReference type="InterPro" id="IPR009959">
    <property type="entry name" value="Cyclase_SnoaL-like"/>
</dbReference>
<name>A0A3N0DWM7_9ACTN</name>
<protein>
    <submittedName>
        <fullName evidence="1">Ester cyclase</fullName>
    </submittedName>
</protein>